<dbReference type="InterPro" id="IPR020476">
    <property type="entry name" value="Nudix_hydrolase"/>
</dbReference>
<evidence type="ECO:0000313" key="5">
    <source>
        <dbReference type="EMBL" id="MDQ0160802.1"/>
    </source>
</evidence>
<dbReference type="Gene3D" id="3.90.79.10">
    <property type="entry name" value="Nucleoside Triphosphate Pyrophosphohydrolase"/>
    <property type="match status" value="1"/>
</dbReference>
<dbReference type="EMBL" id="JAUSTQ010000018">
    <property type="protein sequence ID" value="MDQ0160802.1"/>
    <property type="molecule type" value="Genomic_DNA"/>
</dbReference>
<evidence type="ECO:0000313" key="6">
    <source>
        <dbReference type="Proteomes" id="UP001224359"/>
    </source>
</evidence>
<dbReference type="RefSeq" id="WP_306978306.1">
    <property type="nucleotide sequence ID" value="NZ_JAUSTQ010000018.1"/>
</dbReference>
<name>A0ABT9VIV4_9BACI</name>
<protein>
    <submittedName>
        <fullName evidence="5">ADP-ribose pyrophosphatase</fullName>
        <ecNumber evidence="5">3.6.1.13</ecNumber>
    </submittedName>
</protein>
<dbReference type="PROSITE" id="PS00893">
    <property type="entry name" value="NUDIX_BOX"/>
    <property type="match status" value="1"/>
</dbReference>
<evidence type="ECO:0000259" key="4">
    <source>
        <dbReference type="PROSITE" id="PS51462"/>
    </source>
</evidence>
<reference evidence="5 6" key="1">
    <citation type="submission" date="2023-07" db="EMBL/GenBank/DDBJ databases">
        <title>Genomic Encyclopedia of Type Strains, Phase IV (KMG-IV): sequencing the most valuable type-strain genomes for metagenomic binning, comparative biology and taxonomic classification.</title>
        <authorList>
            <person name="Goeker M."/>
        </authorList>
    </citation>
    <scope>NUCLEOTIDE SEQUENCE [LARGE SCALE GENOMIC DNA]</scope>
    <source>
        <strain evidence="5 6">DSM 16460</strain>
    </source>
</reference>
<dbReference type="InterPro" id="IPR015797">
    <property type="entry name" value="NUDIX_hydrolase-like_dom_sf"/>
</dbReference>
<dbReference type="GO" id="GO:0047631">
    <property type="term" value="F:ADP-ribose diphosphatase activity"/>
    <property type="evidence" value="ECO:0007669"/>
    <property type="project" value="UniProtKB-EC"/>
</dbReference>
<evidence type="ECO:0000256" key="2">
    <source>
        <dbReference type="ARBA" id="ARBA00022801"/>
    </source>
</evidence>
<comment type="caution">
    <text evidence="5">The sequence shown here is derived from an EMBL/GenBank/DDBJ whole genome shotgun (WGS) entry which is preliminary data.</text>
</comment>
<dbReference type="CDD" id="cd03424">
    <property type="entry name" value="NUDIX_ADPRase_Nudt5_UGPPase_Nudt14"/>
    <property type="match status" value="1"/>
</dbReference>
<dbReference type="Proteomes" id="UP001224359">
    <property type="component" value="Unassembled WGS sequence"/>
</dbReference>
<dbReference type="PRINTS" id="PR00502">
    <property type="entry name" value="NUDIXFAMILY"/>
</dbReference>
<dbReference type="SUPFAM" id="SSF55811">
    <property type="entry name" value="Nudix"/>
    <property type="match status" value="1"/>
</dbReference>
<comment type="similarity">
    <text evidence="3">Belongs to the Nudix hydrolase family.</text>
</comment>
<comment type="cofactor">
    <cofactor evidence="1">
        <name>Mg(2+)</name>
        <dbReference type="ChEBI" id="CHEBI:18420"/>
    </cofactor>
</comment>
<dbReference type="PANTHER" id="PTHR11839:SF18">
    <property type="entry name" value="NUDIX HYDROLASE DOMAIN-CONTAINING PROTEIN"/>
    <property type="match status" value="1"/>
</dbReference>
<organism evidence="5 6">
    <name type="scientific">Alkalibacillus salilacus</name>
    <dbReference type="NCBI Taxonomy" id="284582"/>
    <lineage>
        <taxon>Bacteria</taxon>
        <taxon>Bacillati</taxon>
        <taxon>Bacillota</taxon>
        <taxon>Bacilli</taxon>
        <taxon>Bacillales</taxon>
        <taxon>Bacillaceae</taxon>
        <taxon>Alkalibacillus</taxon>
    </lineage>
</organism>
<dbReference type="PROSITE" id="PS51462">
    <property type="entry name" value="NUDIX"/>
    <property type="match status" value="1"/>
</dbReference>
<dbReference type="EC" id="3.6.1.13" evidence="5"/>
<gene>
    <name evidence="5" type="ORF">J2S77_002809</name>
</gene>
<keyword evidence="2 3" id="KW-0378">Hydrolase</keyword>
<keyword evidence="6" id="KW-1185">Reference proteome</keyword>
<evidence type="ECO:0000256" key="1">
    <source>
        <dbReference type="ARBA" id="ARBA00001946"/>
    </source>
</evidence>
<dbReference type="Pfam" id="PF00293">
    <property type="entry name" value="NUDIX"/>
    <property type="match status" value="1"/>
</dbReference>
<feature type="domain" description="Nudix hydrolase" evidence="4">
    <location>
        <begin position="26"/>
        <end position="156"/>
    </location>
</feature>
<dbReference type="InterPro" id="IPR020084">
    <property type="entry name" value="NUDIX_hydrolase_CS"/>
</dbReference>
<dbReference type="InterPro" id="IPR000086">
    <property type="entry name" value="NUDIX_hydrolase_dom"/>
</dbReference>
<evidence type="ECO:0000256" key="3">
    <source>
        <dbReference type="RuleBase" id="RU003476"/>
    </source>
</evidence>
<dbReference type="PANTHER" id="PTHR11839">
    <property type="entry name" value="UDP/ADP-SUGAR PYROPHOSPHATASE"/>
    <property type="match status" value="1"/>
</dbReference>
<proteinExistence type="inferred from homology"/>
<sequence length="168" mass="19404">MDHSKVILDENGTKIIKDKHGRTYFSITGNESVVILARKDDDFVFIKQWRKPFGSFIVQLPGGGVEQGESLEEAAKREFLEETGFKCDKIHYLGELLVAPWRTNEITHVFYTDEFEEQFNQQLEAHETIEVYKINVEECLKKIDENIINDSEISFAILQSLIKGFVSK</sequence>
<accession>A0ABT9VIV4</accession>